<protein>
    <submittedName>
        <fullName evidence="4">Thioesterase superfamily protein</fullName>
    </submittedName>
</protein>
<evidence type="ECO:0000259" key="3">
    <source>
        <dbReference type="Pfam" id="PF03061"/>
    </source>
</evidence>
<keyword evidence="5" id="KW-1185">Reference proteome</keyword>
<dbReference type="GO" id="GO:0047617">
    <property type="term" value="F:fatty acyl-CoA hydrolase activity"/>
    <property type="evidence" value="ECO:0007669"/>
    <property type="project" value="TreeGrafter"/>
</dbReference>
<dbReference type="InterPro" id="IPR029069">
    <property type="entry name" value="HotDog_dom_sf"/>
</dbReference>
<dbReference type="OrthoDB" id="9791529at2"/>
<organism evidence="4 5">
    <name type="scientific">Nitritalea halalkaliphila LW7</name>
    <dbReference type="NCBI Taxonomy" id="1189621"/>
    <lineage>
        <taxon>Bacteria</taxon>
        <taxon>Pseudomonadati</taxon>
        <taxon>Bacteroidota</taxon>
        <taxon>Cytophagia</taxon>
        <taxon>Cytophagales</taxon>
        <taxon>Cyclobacteriaceae</taxon>
        <taxon>Nitritalea</taxon>
    </lineage>
</organism>
<evidence type="ECO:0000256" key="2">
    <source>
        <dbReference type="ARBA" id="ARBA00022801"/>
    </source>
</evidence>
<gene>
    <name evidence="4" type="ORF">A3SI_15653</name>
</gene>
<keyword evidence="2" id="KW-0378">Hydrolase</keyword>
<dbReference type="Proteomes" id="UP000005551">
    <property type="component" value="Unassembled WGS sequence"/>
</dbReference>
<dbReference type="PATRIC" id="fig|1189621.3.peg.3260"/>
<evidence type="ECO:0000313" key="4">
    <source>
        <dbReference type="EMBL" id="EIM74563.1"/>
    </source>
</evidence>
<dbReference type="InterPro" id="IPR050563">
    <property type="entry name" value="4-hydroxybenzoyl-CoA_TE"/>
</dbReference>
<name>I5BYB1_9BACT</name>
<dbReference type="InterPro" id="IPR006683">
    <property type="entry name" value="Thioestr_dom"/>
</dbReference>
<sequence>MATKLSVEEVKASFAFSLPLQVRYSDIDGYMHVNNGVYFNYFEHARAMYLFKVCDWDILEIGSVVANIDIDFFRPIHVLDQPVCYVRCTQVGRSSFTLEQVILGLTAQGEEKVFARAHTIMVSVDMKTMQPVPVPAEYVDRMQQPTESPE</sequence>
<dbReference type="Pfam" id="PF03061">
    <property type="entry name" value="4HBT"/>
    <property type="match status" value="1"/>
</dbReference>
<proteinExistence type="inferred from homology"/>
<dbReference type="RefSeq" id="WP_009056495.1">
    <property type="nucleotide sequence ID" value="NZ_AJYA01000041.1"/>
</dbReference>
<dbReference type="CDD" id="cd00586">
    <property type="entry name" value="4HBT"/>
    <property type="match status" value="1"/>
</dbReference>
<evidence type="ECO:0000313" key="5">
    <source>
        <dbReference type="Proteomes" id="UP000005551"/>
    </source>
</evidence>
<dbReference type="STRING" id="1189621.A3SI_15653"/>
<dbReference type="AlphaFoldDB" id="I5BYB1"/>
<accession>I5BYB1</accession>
<dbReference type="Gene3D" id="3.10.129.10">
    <property type="entry name" value="Hotdog Thioesterase"/>
    <property type="match status" value="1"/>
</dbReference>
<dbReference type="PANTHER" id="PTHR31793">
    <property type="entry name" value="4-HYDROXYBENZOYL-COA THIOESTERASE FAMILY MEMBER"/>
    <property type="match status" value="1"/>
</dbReference>
<dbReference type="PANTHER" id="PTHR31793:SF27">
    <property type="entry name" value="NOVEL THIOESTERASE SUPERFAMILY DOMAIN AND SAPOSIN A-TYPE DOMAIN CONTAINING PROTEIN (0610012H03RIK)"/>
    <property type="match status" value="1"/>
</dbReference>
<feature type="domain" description="Thioesterase" evidence="3">
    <location>
        <begin position="32"/>
        <end position="102"/>
    </location>
</feature>
<dbReference type="SUPFAM" id="SSF54637">
    <property type="entry name" value="Thioesterase/thiol ester dehydrase-isomerase"/>
    <property type="match status" value="1"/>
</dbReference>
<comment type="caution">
    <text evidence="4">The sequence shown here is derived from an EMBL/GenBank/DDBJ whole genome shotgun (WGS) entry which is preliminary data.</text>
</comment>
<dbReference type="EMBL" id="AJYA01000041">
    <property type="protein sequence ID" value="EIM74563.1"/>
    <property type="molecule type" value="Genomic_DNA"/>
</dbReference>
<comment type="similarity">
    <text evidence="1">Belongs to the 4-hydroxybenzoyl-CoA thioesterase family.</text>
</comment>
<reference evidence="4 5" key="1">
    <citation type="submission" date="2012-05" db="EMBL/GenBank/DDBJ databases">
        <title>Genome sequence of Nitritalea halalkaliphila LW7.</title>
        <authorList>
            <person name="Jangir P.K."/>
            <person name="Singh A."/>
            <person name="Shivaji S."/>
            <person name="Sharma R."/>
        </authorList>
    </citation>
    <scope>NUCLEOTIDE SEQUENCE [LARGE SCALE GENOMIC DNA]</scope>
    <source>
        <strain evidence="4 5">LW7</strain>
    </source>
</reference>
<evidence type="ECO:0000256" key="1">
    <source>
        <dbReference type="ARBA" id="ARBA00005953"/>
    </source>
</evidence>